<accession>A0A0N9BI16</accession>
<name>A0A0N9BI16_9APIC</name>
<organism evidence="2">
    <name type="scientific">Plasmodium gaboni</name>
    <dbReference type="NCBI Taxonomy" id="647221"/>
    <lineage>
        <taxon>Eukaryota</taxon>
        <taxon>Sar</taxon>
        <taxon>Alveolata</taxon>
        <taxon>Apicomplexa</taxon>
        <taxon>Aconoidasida</taxon>
        <taxon>Haemosporida</taxon>
        <taxon>Plasmodiidae</taxon>
        <taxon>Plasmodium</taxon>
        <taxon>Plasmodium (Laverania)</taxon>
    </lineage>
</organism>
<feature type="non-terminal residue" evidence="2">
    <location>
        <position position="100"/>
    </location>
</feature>
<evidence type="ECO:0000313" key="2">
    <source>
        <dbReference type="EMBL" id="ALD49424.1"/>
    </source>
</evidence>
<protein>
    <submittedName>
        <fullName evidence="2">Erythrocyte membrane protein 1</fullName>
    </submittedName>
</protein>
<dbReference type="AlphaFoldDB" id="A0A0N9BI16"/>
<feature type="domain" description="Duffy-antigen binding" evidence="1">
    <location>
        <begin position="1"/>
        <end position="100"/>
    </location>
</feature>
<proteinExistence type="predicted"/>
<dbReference type="GO" id="GO:0016020">
    <property type="term" value="C:membrane"/>
    <property type="evidence" value="ECO:0007669"/>
    <property type="project" value="InterPro"/>
</dbReference>
<dbReference type="SUPFAM" id="SSF140924">
    <property type="entry name" value="Duffy binding domain-like"/>
    <property type="match status" value="1"/>
</dbReference>
<feature type="non-terminal residue" evidence="2">
    <location>
        <position position="1"/>
    </location>
</feature>
<dbReference type="GO" id="GO:0046789">
    <property type="term" value="F:host cell surface receptor binding"/>
    <property type="evidence" value="ECO:0007669"/>
    <property type="project" value="InterPro"/>
</dbReference>
<evidence type="ECO:0000259" key="1">
    <source>
        <dbReference type="Pfam" id="PF05424"/>
    </source>
</evidence>
<dbReference type="Gene3D" id="1.20.1310.20">
    <property type="entry name" value="Duffy-antigen binding domain"/>
    <property type="match status" value="1"/>
</dbReference>
<dbReference type="InterPro" id="IPR008602">
    <property type="entry name" value="Duffy-antigen-binding"/>
</dbReference>
<dbReference type="InterPro" id="IPR042202">
    <property type="entry name" value="Duffy-ag-bd_sf"/>
</dbReference>
<sequence>DIVKGTSIWESDDTNTMENHLKKIFEKLLKYIHHGNKDKYKDSAKPAQYMKLREVWWNTNRKHIWKALVCGINSVSGNSPISCISKDESPNIDYMPQFLR</sequence>
<dbReference type="Pfam" id="PF05424">
    <property type="entry name" value="Duffy_binding"/>
    <property type="match status" value="1"/>
</dbReference>
<dbReference type="EMBL" id="KP167418">
    <property type="protein sequence ID" value="ALD49424.1"/>
    <property type="molecule type" value="Genomic_DNA"/>
</dbReference>
<gene>
    <name evidence="2" type="primary">var</name>
</gene>
<reference evidence="2" key="1">
    <citation type="journal article" date="2015" name="Nat. Commun.">
        <title>Ape parasite origins of human malaria virulence genes.</title>
        <authorList>
            <person name="Larremore D.B."/>
            <person name="Sundararaman S.A."/>
            <person name="Liu W."/>
            <person name="Proto W.R."/>
            <person name="Clauset A."/>
            <person name="Loy D.E."/>
            <person name="Speede S."/>
            <person name="Plenderleith L.J."/>
            <person name="Sharp P.M."/>
            <person name="Hahn B.H."/>
            <person name="Rayner J.C."/>
            <person name="Buckee C.O."/>
        </authorList>
    </citation>
    <scope>NUCLEOTIDE SEQUENCE</scope>
    <source>
        <strain evidence="2">SYpte37-5H</strain>
    </source>
</reference>